<evidence type="ECO:0000256" key="1">
    <source>
        <dbReference type="SAM" id="MobiDB-lite"/>
    </source>
</evidence>
<feature type="region of interest" description="Disordered" evidence="1">
    <location>
        <begin position="18"/>
        <end position="45"/>
    </location>
</feature>
<feature type="compositionally biased region" description="Gly residues" evidence="1">
    <location>
        <begin position="24"/>
        <end position="36"/>
    </location>
</feature>
<gene>
    <name evidence="2" type="ORF">E2C01_036023</name>
</gene>
<reference evidence="2 3" key="1">
    <citation type="submission" date="2019-05" db="EMBL/GenBank/DDBJ databases">
        <title>Another draft genome of Portunus trituberculatus and its Hox gene families provides insights of decapod evolution.</title>
        <authorList>
            <person name="Jeong J.-H."/>
            <person name="Song I."/>
            <person name="Kim S."/>
            <person name="Choi T."/>
            <person name="Kim D."/>
            <person name="Ryu S."/>
            <person name="Kim W."/>
        </authorList>
    </citation>
    <scope>NUCLEOTIDE SEQUENCE [LARGE SCALE GENOMIC DNA]</scope>
    <source>
        <tissue evidence="2">Muscle</tissue>
    </source>
</reference>
<dbReference type="EMBL" id="VSRR010005423">
    <property type="protein sequence ID" value="MPC42401.1"/>
    <property type="molecule type" value="Genomic_DNA"/>
</dbReference>
<organism evidence="2 3">
    <name type="scientific">Portunus trituberculatus</name>
    <name type="common">Swimming crab</name>
    <name type="synonym">Neptunus trituberculatus</name>
    <dbReference type="NCBI Taxonomy" id="210409"/>
    <lineage>
        <taxon>Eukaryota</taxon>
        <taxon>Metazoa</taxon>
        <taxon>Ecdysozoa</taxon>
        <taxon>Arthropoda</taxon>
        <taxon>Crustacea</taxon>
        <taxon>Multicrustacea</taxon>
        <taxon>Malacostraca</taxon>
        <taxon>Eumalacostraca</taxon>
        <taxon>Eucarida</taxon>
        <taxon>Decapoda</taxon>
        <taxon>Pleocyemata</taxon>
        <taxon>Brachyura</taxon>
        <taxon>Eubrachyura</taxon>
        <taxon>Portunoidea</taxon>
        <taxon>Portunidae</taxon>
        <taxon>Portuninae</taxon>
        <taxon>Portunus</taxon>
    </lineage>
</organism>
<accession>A0A5B7F5S7</accession>
<keyword evidence="3" id="KW-1185">Reference proteome</keyword>
<dbReference type="Proteomes" id="UP000324222">
    <property type="component" value="Unassembled WGS sequence"/>
</dbReference>
<dbReference type="AlphaFoldDB" id="A0A5B7F5S7"/>
<protein>
    <submittedName>
        <fullName evidence="2">Uncharacterized protein</fullName>
    </submittedName>
</protein>
<name>A0A5B7F5S7_PORTR</name>
<evidence type="ECO:0000313" key="3">
    <source>
        <dbReference type="Proteomes" id="UP000324222"/>
    </source>
</evidence>
<proteinExistence type="predicted"/>
<comment type="caution">
    <text evidence="2">The sequence shown here is derived from an EMBL/GenBank/DDBJ whole genome shotgun (WGS) entry which is preliminary data.</text>
</comment>
<evidence type="ECO:0000313" key="2">
    <source>
        <dbReference type="EMBL" id="MPC42401.1"/>
    </source>
</evidence>
<sequence length="143" mass="15561">MLNVWMKDVDVNILQGEEEEGVEEGGGGGGIDGDGGVHPRSARRECLPRLPRSVTRPSTFRNHVYPDNKHGHLLMNRINGTRQFSAGEATIGTEAAENRLQGGMKPDDAVLPPANPGDAAAFRCFITPDWRHFKASHESHGPL</sequence>